<dbReference type="AlphaFoldDB" id="A0A1U7CJJ9"/>
<evidence type="ECO:0000313" key="1">
    <source>
        <dbReference type="EMBL" id="APW59086.1"/>
    </source>
</evidence>
<dbReference type="EMBL" id="CP019082">
    <property type="protein sequence ID" value="APW59086.1"/>
    <property type="molecule type" value="Genomic_DNA"/>
</dbReference>
<dbReference type="RefSeq" id="WP_083712645.1">
    <property type="nucleotide sequence ID" value="NZ_CP019082.1"/>
</dbReference>
<accession>A0A1U7CJJ9</accession>
<organism evidence="1 2">
    <name type="scientific">Paludisphaera borealis</name>
    <dbReference type="NCBI Taxonomy" id="1387353"/>
    <lineage>
        <taxon>Bacteria</taxon>
        <taxon>Pseudomonadati</taxon>
        <taxon>Planctomycetota</taxon>
        <taxon>Planctomycetia</taxon>
        <taxon>Isosphaerales</taxon>
        <taxon>Isosphaeraceae</taxon>
        <taxon>Paludisphaera</taxon>
    </lineage>
</organism>
<keyword evidence="2" id="KW-1185">Reference proteome</keyword>
<proteinExistence type="predicted"/>
<reference evidence="2" key="1">
    <citation type="submission" date="2016-12" db="EMBL/GenBank/DDBJ databases">
        <title>Comparative genomics of four Isosphaeraceae planctomycetes: a common pool of plasmids and glycoside hydrolase genes.</title>
        <authorList>
            <person name="Ivanova A."/>
        </authorList>
    </citation>
    <scope>NUCLEOTIDE SEQUENCE [LARGE SCALE GENOMIC DNA]</scope>
    <source>
        <strain evidence="2">PX4</strain>
    </source>
</reference>
<protein>
    <submittedName>
        <fullName evidence="1">Uncharacterized protein</fullName>
    </submittedName>
</protein>
<gene>
    <name evidence="1" type="ORF">BSF38_00500</name>
</gene>
<sequence>MPSDDPASGEPRNQEDVMRRSEALKGFYGLLESVRERPGIYLGHKSLQRFDSWLHGYRHARWGLGIAQTSEEQEFDEFDAFVQRKYDWRDVGGWAAKIAYYHCDDADAFDEFFKLLDEFREENRPRSR</sequence>
<dbReference type="KEGG" id="pbor:BSF38_00500"/>
<evidence type="ECO:0000313" key="2">
    <source>
        <dbReference type="Proteomes" id="UP000186309"/>
    </source>
</evidence>
<name>A0A1U7CJJ9_9BACT</name>
<dbReference type="OrthoDB" id="2617173at2"/>
<dbReference type="Proteomes" id="UP000186309">
    <property type="component" value="Chromosome"/>
</dbReference>